<name>A0A1B3ZBA0_9SPHN</name>
<dbReference type="KEGG" id="span:AWL63_12755"/>
<protein>
    <submittedName>
        <fullName evidence="1">Uncharacterized protein</fullName>
    </submittedName>
</protein>
<evidence type="ECO:0000313" key="1">
    <source>
        <dbReference type="EMBL" id="AOH84706.1"/>
    </source>
</evidence>
<sequence length="141" mass="14712">MSEDGEQRNDIPEREGLESVGATRRRALMLGAVGASAIVSIRPALASTAVSIVHCQIPVPDAARASGWIAADGSVVASGTAGAFAPPRQPLKGEDVKQALAGGQLPSVEYERSQAYMKYVRNLHSGTSGFTCFASLQMPRG</sequence>
<proteinExistence type="predicted"/>
<dbReference type="Proteomes" id="UP000094256">
    <property type="component" value="Chromosome"/>
</dbReference>
<accession>A0A1B3ZBA0</accession>
<dbReference type="EMBL" id="CP014168">
    <property type="protein sequence ID" value="AOH84706.1"/>
    <property type="molecule type" value="Genomic_DNA"/>
</dbReference>
<evidence type="ECO:0000313" key="2">
    <source>
        <dbReference type="Proteomes" id="UP000094256"/>
    </source>
</evidence>
<dbReference type="AlphaFoldDB" id="A0A1B3ZBA0"/>
<gene>
    <name evidence="1" type="ORF">AWL63_12755</name>
</gene>
<organism evidence="1 2">
    <name type="scientific">Sphingomonas panacis</name>
    <dbReference type="NCBI Taxonomy" id="1560345"/>
    <lineage>
        <taxon>Bacteria</taxon>
        <taxon>Pseudomonadati</taxon>
        <taxon>Pseudomonadota</taxon>
        <taxon>Alphaproteobacteria</taxon>
        <taxon>Sphingomonadales</taxon>
        <taxon>Sphingomonadaceae</taxon>
        <taxon>Sphingomonas</taxon>
    </lineage>
</organism>
<dbReference type="STRING" id="1560345.AWL63_12755"/>
<reference evidence="1 2" key="1">
    <citation type="submission" date="2016-01" db="EMBL/GenBank/DDBJ databases">
        <title>Complete genome and mega plasmid sequence of Sphingomonas panacis DCY99 elicits systemic resistance in rice to Xanthomonas oryzae.</title>
        <authorList>
            <person name="Kim Y.J."/>
            <person name="Yang D.C."/>
            <person name="Sing P."/>
        </authorList>
    </citation>
    <scope>NUCLEOTIDE SEQUENCE [LARGE SCALE GENOMIC DNA]</scope>
    <source>
        <strain evidence="1 2">DCY99</strain>
    </source>
</reference>
<keyword evidence="2" id="KW-1185">Reference proteome</keyword>
<dbReference type="RefSeq" id="WP_069205256.1">
    <property type="nucleotide sequence ID" value="NZ_CP014168.1"/>
</dbReference>